<proteinExistence type="predicted"/>
<keyword evidence="3" id="KW-1185">Reference proteome</keyword>
<evidence type="ECO:0000313" key="3">
    <source>
        <dbReference type="Proteomes" id="UP000711047"/>
    </source>
</evidence>
<accession>A0ABX2DL94</accession>
<reference evidence="2 3" key="1">
    <citation type="submission" date="2020-05" db="EMBL/GenBank/DDBJ databases">
        <title>Paenibacillus glebae, sp. nov., Paenibacillus humi sp. nov., Paenibacillus pedi sp. nov., Paenibacillus terrestris sp. nov. and Paenibacillus terricola sp. nov., isolated from a forest top soil sample.</title>
        <authorList>
            <person name="Qi S."/>
            <person name="Carlier A."/>
            <person name="Cnockaert M."/>
            <person name="Vandamme P."/>
        </authorList>
    </citation>
    <scope>NUCLEOTIDE SEQUENCE [LARGE SCALE GENOMIC DNA]</scope>
    <source>
        <strain evidence="2 3">LMG 29502</strain>
    </source>
</reference>
<name>A0ABX2DL94_9BACL</name>
<dbReference type="Proteomes" id="UP000711047">
    <property type="component" value="Unassembled WGS sequence"/>
</dbReference>
<dbReference type="InterPro" id="IPR018485">
    <property type="entry name" value="FGGY_C"/>
</dbReference>
<sequence>MDNFTPGGLAHAFLQGMIDELHGFLKALESEGAKKFSRLIGSGNALRTNPVLCAKAEATFGLPLTLGEYAEEAAVGAALCAAVGSGAVTSFGEAGAYL</sequence>
<dbReference type="InterPro" id="IPR043129">
    <property type="entry name" value="ATPase_NBD"/>
</dbReference>
<dbReference type="Pfam" id="PF02782">
    <property type="entry name" value="FGGY_C"/>
    <property type="match status" value="1"/>
</dbReference>
<protein>
    <recommendedName>
        <fullName evidence="1">Carbohydrate kinase FGGY C-terminal domain-containing protein</fullName>
    </recommendedName>
</protein>
<dbReference type="SUPFAM" id="SSF53067">
    <property type="entry name" value="Actin-like ATPase domain"/>
    <property type="match status" value="1"/>
</dbReference>
<evidence type="ECO:0000313" key="2">
    <source>
        <dbReference type="EMBL" id="NQX44226.1"/>
    </source>
</evidence>
<organism evidence="2 3">
    <name type="scientific">Paenibacillus tritici</name>
    <dbReference type="NCBI Taxonomy" id="1873425"/>
    <lineage>
        <taxon>Bacteria</taxon>
        <taxon>Bacillati</taxon>
        <taxon>Bacillota</taxon>
        <taxon>Bacilli</taxon>
        <taxon>Bacillales</taxon>
        <taxon>Paenibacillaceae</taxon>
        <taxon>Paenibacillus</taxon>
    </lineage>
</organism>
<gene>
    <name evidence="2" type="ORF">HQN87_02690</name>
</gene>
<dbReference type="Gene3D" id="3.30.420.40">
    <property type="match status" value="1"/>
</dbReference>
<dbReference type="EMBL" id="JABMKX010000001">
    <property type="protein sequence ID" value="NQX44226.1"/>
    <property type="molecule type" value="Genomic_DNA"/>
</dbReference>
<comment type="caution">
    <text evidence="2">The sequence shown here is derived from an EMBL/GenBank/DDBJ whole genome shotgun (WGS) entry which is preliminary data.</text>
</comment>
<evidence type="ECO:0000259" key="1">
    <source>
        <dbReference type="Pfam" id="PF02782"/>
    </source>
</evidence>
<feature type="domain" description="Carbohydrate kinase FGGY C-terminal" evidence="1">
    <location>
        <begin position="3"/>
        <end position="84"/>
    </location>
</feature>